<keyword evidence="16 21" id="KW-0472">Membrane</keyword>
<keyword evidence="18 21" id="KW-0753">Steroid metabolism</keyword>
<keyword evidence="19 21" id="KW-0755">Steroidogenesis</keyword>
<dbReference type="Gene3D" id="1.10.630.10">
    <property type="entry name" value="Cytochrome P450"/>
    <property type="match status" value="1"/>
</dbReference>
<proteinExistence type="inferred from homology"/>
<evidence type="ECO:0000256" key="11">
    <source>
        <dbReference type="ARBA" id="ARBA00023002"/>
    </source>
</evidence>
<keyword evidence="12 20" id="KW-0408">Iron</keyword>
<comment type="subcellular location">
    <subcellularLocation>
        <location evidence="21">Mitochondrion inner membrane</location>
        <topology evidence="21">Peripheral membrane protein</topology>
    </subcellularLocation>
    <text evidence="21">Localizes to the matrix side of the mitochondrion inner membrane.</text>
</comment>
<dbReference type="PRINTS" id="PR00385">
    <property type="entry name" value="P450"/>
</dbReference>
<evidence type="ECO:0000256" key="9">
    <source>
        <dbReference type="ARBA" id="ARBA00022792"/>
    </source>
</evidence>
<keyword evidence="22" id="KW-1185">Reference proteome</keyword>
<evidence type="ECO:0000256" key="17">
    <source>
        <dbReference type="ARBA" id="ARBA00023166"/>
    </source>
</evidence>
<dbReference type="PRINTS" id="PR00463">
    <property type="entry name" value="EP450I"/>
</dbReference>
<dbReference type="PANTHER" id="PTHR24279">
    <property type="entry name" value="CYTOCHROME P450"/>
    <property type="match status" value="1"/>
</dbReference>
<keyword evidence="10 21" id="KW-0809">Transit peptide</keyword>
<keyword evidence="9" id="KW-0999">Mitochondrion inner membrane</keyword>
<organism evidence="22 23">
    <name type="scientific">Gekko japonicus</name>
    <name type="common">Schlegel's Japanese gecko</name>
    <dbReference type="NCBI Taxonomy" id="146911"/>
    <lineage>
        <taxon>Eukaryota</taxon>
        <taxon>Metazoa</taxon>
        <taxon>Chordata</taxon>
        <taxon>Craniata</taxon>
        <taxon>Vertebrata</taxon>
        <taxon>Euteleostomi</taxon>
        <taxon>Lepidosauria</taxon>
        <taxon>Squamata</taxon>
        <taxon>Bifurcata</taxon>
        <taxon>Gekkota</taxon>
        <taxon>Gekkonidae</taxon>
        <taxon>Gekkoninae</taxon>
        <taxon>Gekko</taxon>
    </lineage>
</organism>
<evidence type="ECO:0000256" key="12">
    <source>
        <dbReference type="ARBA" id="ARBA00023004"/>
    </source>
</evidence>
<evidence type="ECO:0000256" key="6">
    <source>
        <dbReference type="ARBA" id="ARBA00022548"/>
    </source>
</evidence>
<dbReference type="RefSeq" id="XP_015267775.1">
    <property type="nucleotide sequence ID" value="XM_015412289.1"/>
</dbReference>
<dbReference type="GeneID" id="107111326"/>
<dbReference type="PANTHER" id="PTHR24279:SF3">
    <property type="entry name" value="CHOLESTEROL SIDE-CHAIN CLEAVAGE ENZYME, MITOCHONDRIAL"/>
    <property type="match status" value="1"/>
</dbReference>
<keyword evidence="15 21" id="KW-0496">Mitochondrion</keyword>
<evidence type="ECO:0000313" key="22">
    <source>
        <dbReference type="Proteomes" id="UP000694871"/>
    </source>
</evidence>
<evidence type="ECO:0000256" key="16">
    <source>
        <dbReference type="ARBA" id="ARBA00023136"/>
    </source>
</evidence>
<evidence type="ECO:0000256" key="13">
    <source>
        <dbReference type="ARBA" id="ARBA00023033"/>
    </source>
</evidence>
<accession>A0ABM1K238</accession>
<evidence type="ECO:0000256" key="19">
    <source>
        <dbReference type="ARBA" id="ARBA00023250"/>
    </source>
</evidence>
<name>A0ABM1K238_GEKJA</name>
<keyword evidence="6 21" id="KW-0153">Cholesterol metabolism</keyword>
<keyword evidence="14 21" id="KW-0443">Lipid metabolism</keyword>
<keyword evidence="13 20" id="KW-0503">Monooxygenase</keyword>
<evidence type="ECO:0000256" key="14">
    <source>
        <dbReference type="ARBA" id="ARBA00023098"/>
    </source>
</evidence>
<comment type="pathway">
    <text evidence="2 21">Lipid metabolism; C21-steroid hormone metabolism.</text>
</comment>
<keyword evidence="7 20" id="KW-0349">Heme</keyword>
<sequence>WTSAKVEACPVIFPIGMLQTFKVNELSRDRVAAYGPYAGLKTLDRLATAGSTPSLGRSTFFSRRESRQALQRIARHLESQWFNLYHFWQEDGFRNVHNIMVRKFQKFGPIYREKLGSYESVNIIDPEDAATLFKNGESWRHDRLTLNKEVLSPQVTDNFVPLLNEVGEDFVKRAYKQIEKSPQGRWTADLTNELFRFALESVCNVLYGTRLGLLQDFIDPEAQEFINAITTMFHTTAPMLYIPPGFLRRINSKTWQDHIKAWDVIFTLADKCIQKIYRDLRLNQKNPKEYMGLLGSLLLQDKLPIEDIKASVTEMMAGGVDTTSMTLLWTMFELARAPALQEKLRAEIFSARAAAQGDAVKVLKSVPLLRATIKETLRLHPVAVTIQRFTTEEIILQNYFIPAKTLVQVGIYAMGRDPRFFTRPDQFNPDRWLNTDSKHFRGLSFGFGPRQCIGRRIAELEMHLFMIHMLENFKIETKRGDQFSHAECDAQMPVAFSLLWAVLDTQ</sequence>
<evidence type="ECO:0000256" key="18">
    <source>
        <dbReference type="ARBA" id="ARBA00023221"/>
    </source>
</evidence>
<dbReference type="Pfam" id="PF00067">
    <property type="entry name" value="p450"/>
    <property type="match status" value="1"/>
</dbReference>
<evidence type="ECO:0000256" key="5">
    <source>
        <dbReference type="ARBA" id="ARBA00019844"/>
    </source>
</evidence>
<evidence type="ECO:0000256" key="7">
    <source>
        <dbReference type="ARBA" id="ARBA00022617"/>
    </source>
</evidence>
<evidence type="ECO:0000256" key="21">
    <source>
        <dbReference type="RuleBase" id="RU364077"/>
    </source>
</evidence>
<evidence type="ECO:0000256" key="10">
    <source>
        <dbReference type="ARBA" id="ARBA00022946"/>
    </source>
</evidence>
<feature type="non-terminal residue" evidence="23">
    <location>
        <position position="1"/>
    </location>
</feature>
<evidence type="ECO:0000256" key="8">
    <source>
        <dbReference type="ARBA" id="ARBA00022723"/>
    </source>
</evidence>
<evidence type="ECO:0000256" key="20">
    <source>
        <dbReference type="RuleBase" id="RU000461"/>
    </source>
</evidence>
<evidence type="ECO:0000256" key="2">
    <source>
        <dbReference type="ARBA" id="ARBA00005108"/>
    </source>
</evidence>
<dbReference type="InterPro" id="IPR050479">
    <property type="entry name" value="CYP11_CYP27_families"/>
</dbReference>
<reference evidence="23" key="1">
    <citation type="submission" date="2025-08" db="UniProtKB">
        <authorList>
            <consortium name="RefSeq"/>
        </authorList>
    </citation>
    <scope>IDENTIFICATION</scope>
</reference>
<comment type="similarity">
    <text evidence="3 20">Belongs to the cytochrome P450 family.</text>
</comment>
<keyword evidence="11 20" id="KW-0560">Oxidoreductase</keyword>
<dbReference type="Proteomes" id="UP000694871">
    <property type="component" value="Unplaced"/>
</dbReference>
<dbReference type="InterPro" id="IPR001128">
    <property type="entry name" value="Cyt_P450"/>
</dbReference>
<comment type="function">
    <text evidence="21">A cytochrome P450 monooxygenase that catalyzes the side-chain hydroxylation and cleavage of cholesterol to pregnenolone, the precursor of most steroid hormones. Catalyzes three sequential oxidation reactions of cholesterol, namely the hydroxylation at C22 followed with the hydroxylation at C20 to yield 20R,22R-hydroxycholesterol that is further cleaved between C20 and C22 to yield the C21-steroid pregnenolone and 4-methylpentanal. Mechanistically, uses molecular oxygen inserting one oxygen atom into a substrate and reducing the second into a water molecule. Two electrons are provided by NADPH via a two-protein mitochondrial transfer system comprising flavoprotein FDXR (adrenodoxin/ferredoxin reductase) and nonheme iron-sulfur protein FDX1 or FDX2 (adrenodoxin/ferredoxin).</text>
</comment>
<gene>
    <name evidence="23" type="primary">LOC107111326</name>
</gene>
<keyword evidence="8 20" id="KW-0479">Metal-binding</keyword>
<dbReference type="InterPro" id="IPR036396">
    <property type="entry name" value="Cyt_P450_sf"/>
</dbReference>
<comment type="catalytic activity">
    <reaction evidence="21">
        <text>6 reduced [adrenodoxin] + cholesterol + 3 O2 + 6 H(+) = 4-methylpentanal + pregnenolone + 6 oxidized [adrenodoxin] + 4 H2O</text>
        <dbReference type="Rhea" id="RHEA:35739"/>
        <dbReference type="Rhea" id="RHEA-COMP:9998"/>
        <dbReference type="Rhea" id="RHEA-COMP:9999"/>
        <dbReference type="ChEBI" id="CHEBI:15377"/>
        <dbReference type="ChEBI" id="CHEBI:15378"/>
        <dbReference type="ChEBI" id="CHEBI:15379"/>
        <dbReference type="ChEBI" id="CHEBI:16113"/>
        <dbReference type="ChEBI" id="CHEBI:16581"/>
        <dbReference type="ChEBI" id="CHEBI:17998"/>
        <dbReference type="ChEBI" id="CHEBI:33737"/>
        <dbReference type="ChEBI" id="CHEBI:33738"/>
        <dbReference type="EC" id="1.14.15.6"/>
    </reaction>
</comment>
<evidence type="ECO:0000256" key="3">
    <source>
        <dbReference type="ARBA" id="ARBA00010617"/>
    </source>
</evidence>
<dbReference type="EC" id="1.14.15.6" evidence="4 21"/>
<dbReference type="InterPro" id="IPR017972">
    <property type="entry name" value="Cyt_P450_CS"/>
</dbReference>
<dbReference type="SUPFAM" id="SSF48264">
    <property type="entry name" value="Cytochrome P450"/>
    <property type="match status" value="1"/>
</dbReference>
<dbReference type="InterPro" id="IPR002401">
    <property type="entry name" value="Cyt_P450_E_grp-I"/>
</dbReference>
<evidence type="ECO:0000256" key="15">
    <source>
        <dbReference type="ARBA" id="ARBA00023128"/>
    </source>
</evidence>
<evidence type="ECO:0000313" key="23">
    <source>
        <dbReference type="RefSeq" id="XP_015267775.1"/>
    </source>
</evidence>
<evidence type="ECO:0000256" key="4">
    <source>
        <dbReference type="ARBA" id="ARBA00012764"/>
    </source>
</evidence>
<dbReference type="PROSITE" id="PS00086">
    <property type="entry name" value="CYTOCHROME_P450"/>
    <property type="match status" value="1"/>
</dbReference>
<evidence type="ECO:0000256" key="1">
    <source>
        <dbReference type="ARBA" id="ARBA00001971"/>
    </source>
</evidence>
<keyword evidence="17 21" id="KW-1207">Sterol metabolism</keyword>
<comment type="cofactor">
    <cofactor evidence="1 21">
        <name>heme</name>
        <dbReference type="ChEBI" id="CHEBI:30413"/>
    </cofactor>
</comment>
<protein>
    <recommendedName>
        <fullName evidence="5 21">Cholesterol side-chain cleavage enzyme, mitochondrial</fullName>
        <ecNumber evidence="4 21">1.14.15.6</ecNumber>
    </recommendedName>
    <alternativeName>
        <fullName evidence="21">Cholesterol desmolase</fullName>
    </alternativeName>
</protein>